<dbReference type="VEuPathDB" id="VectorBase:ISCI016703"/>
<dbReference type="AlphaFoldDB" id="B7PAS7"/>
<sequence>MQMRCNKQLDEEVCLLYAGFERTCYVDAQCAIQSRCCLGGYMNCESKCEGPDTPDEDAPPTP</sequence>
<dbReference type="EMBL" id="ABJB011035591">
    <property type="status" value="NOT_ANNOTATED_CDS"/>
    <property type="molecule type" value="Genomic_DNA"/>
</dbReference>
<dbReference type="VEuPathDB" id="VectorBase:ISCW016703"/>
<dbReference type="Proteomes" id="UP000001555">
    <property type="component" value="Unassembled WGS sequence"/>
</dbReference>
<evidence type="ECO:0000313" key="1">
    <source>
        <dbReference type="EMBL" id="EEC03699.1"/>
    </source>
</evidence>
<dbReference type="EnsemblMetazoa" id="ISCW016703-RA">
    <property type="protein sequence ID" value="ISCW016703-PA"/>
    <property type="gene ID" value="ISCW016703"/>
</dbReference>
<protein>
    <recommendedName>
        <fullName evidence="4">WAP domain-containing protein</fullName>
    </recommendedName>
</protein>
<name>B7PAS7_IXOSC</name>
<dbReference type="PaxDb" id="6945-B7PAS7"/>
<dbReference type="InParanoid" id="B7PAS7"/>
<evidence type="ECO:0000313" key="2">
    <source>
        <dbReference type="EnsemblMetazoa" id="ISCW016703-PA"/>
    </source>
</evidence>
<gene>
    <name evidence="1" type="ORF">IscW_ISCW016703</name>
</gene>
<dbReference type="EMBL" id="DS672509">
    <property type="protein sequence ID" value="EEC03699.1"/>
    <property type="molecule type" value="Genomic_DNA"/>
</dbReference>
<organism>
    <name type="scientific">Ixodes scapularis</name>
    <name type="common">Black-legged tick</name>
    <name type="synonym">Deer tick</name>
    <dbReference type="NCBI Taxonomy" id="6945"/>
    <lineage>
        <taxon>Eukaryota</taxon>
        <taxon>Metazoa</taxon>
        <taxon>Ecdysozoa</taxon>
        <taxon>Arthropoda</taxon>
        <taxon>Chelicerata</taxon>
        <taxon>Arachnida</taxon>
        <taxon>Acari</taxon>
        <taxon>Parasitiformes</taxon>
        <taxon>Ixodida</taxon>
        <taxon>Ixodoidea</taxon>
        <taxon>Ixodidae</taxon>
        <taxon>Ixodinae</taxon>
        <taxon>Ixodes</taxon>
    </lineage>
</organism>
<dbReference type="EMBL" id="ABJB010549249">
    <property type="status" value="NOT_ANNOTATED_CDS"/>
    <property type="molecule type" value="Genomic_DNA"/>
</dbReference>
<proteinExistence type="predicted"/>
<evidence type="ECO:0008006" key="4">
    <source>
        <dbReference type="Google" id="ProtNLM"/>
    </source>
</evidence>
<dbReference type="HOGENOM" id="CLU_199279_0_0_1"/>
<accession>B7PAS7</accession>
<keyword evidence="3" id="KW-1185">Reference proteome</keyword>
<reference evidence="1 3" key="1">
    <citation type="submission" date="2008-03" db="EMBL/GenBank/DDBJ databases">
        <title>Annotation of Ixodes scapularis.</title>
        <authorList>
            <consortium name="Ixodes scapularis Genome Project Consortium"/>
            <person name="Caler E."/>
            <person name="Hannick L.I."/>
            <person name="Bidwell S."/>
            <person name="Joardar V."/>
            <person name="Thiagarajan M."/>
            <person name="Amedeo P."/>
            <person name="Galinsky K.J."/>
            <person name="Schobel S."/>
            <person name="Inman J."/>
            <person name="Hostetler J."/>
            <person name="Miller J."/>
            <person name="Hammond M."/>
            <person name="Megy K."/>
            <person name="Lawson D."/>
            <person name="Kodira C."/>
            <person name="Sutton G."/>
            <person name="Meyer J."/>
            <person name="Hill C.A."/>
            <person name="Birren B."/>
            <person name="Nene V."/>
            <person name="Collins F."/>
            <person name="Alarcon-Chaidez F."/>
            <person name="Wikel S."/>
            <person name="Strausberg R."/>
        </authorList>
    </citation>
    <scope>NUCLEOTIDE SEQUENCE [LARGE SCALE GENOMIC DNA]</scope>
    <source>
        <strain evidence="3">Wikel</strain>
        <strain evidence="1">Wikel colony</strain>
    </source>
</reference>
<reference evidence="2" key="2">
    <citation type="submission" date="2020-05" db="UniProtKB">
        <authorList>
            <consortium name="EnsemblMetazoa"/>
        </authorList>
    </citation>
    <scope>IDENTIFICATION</scope>
    <source>
        <strain evidence="2">wikel</strain>
    </source>
</reference>
<evidence type="ECO:0000313" key="3">
    <source>
        <dbReference type="Proteomes" id="UP000001555"/>
    </source>
</evidence>